<dbReference type="Gene3D" id="3.40.50.1820">
    <property type="entry name" value="alpha/beta hydrolase"/>
    <property type="match status" value="1"/>
</dbReference>
<gene>
    <name evidence="3" type="ORF">EEL30_18775</name>
</gene>
<keyword evidence="4" id="KW-1185">Reference proteome</keyword>
<dbReference type="InterPro" id="IPR029058">
    <property type="entry name" value="AB_hydrolase_fold"/>
</dbReference>
<evidence type="ECO:0000259" key="2">
    <source>
        <dbReference type="Pfam" id="PF00975"/>
    </source>
</evidence>
<reference evidence="3 4" key="1">
    <citation type="submission" date="2018-11" db="EMBL/GenBank/DDBJ databases">
        <title>Phylogenetic determinants of toxin gene distribution in genomes of Brevibacillus laterosporus.</title>
        <authorList>
            <person name="Glare T.R."/>
            <person name="Durrant A."/>
            <person name="Berry C."/>
            <person name="Palma L."/>
            <person name="Ormskirk M."/>
            <person name="Cox M.O."/>
        </authorList>
    </citation>
    <scope>NUCLEOTIDE SEQUENCE [LARGE SCALE GENOMIC DNA]</scope>
    <source>
        <strain evidence="3 4">1821L</strain>
    </source>
</reference>
<dbReference type="EMBL" id="CP033464">
    <property type="protein sequence ID" value="QDX94148.1"/>
    <property type="molecule type" value="Genomic_DNA"/>
</dbReference>
<proteinExistence type="inferred from homology"/>
<dbReference type="PANTHER" id="PTHR11487">
    <property type="entry name" value="THIOESTERASE"/>
    <property type="match status" value="1"/>
</dbReference>
<dbReference type="PANTHER" id="PTHR11487:SF0">
    <property type="entry name" value="S-ACYL FATTY ACID SYNTHASE THIOESTERASE, MEDIUM CHAIN"/>
    <property type="match status" value="1"/>
</dbReference>
<evidence type="ECO:0000313" key="4">
    <source>
        <dbReference type="Proteomes" id="UP000319432"/>
    </source>
</evidence>
<dbReference type="Pfam" id="PF00975">
    <property type="entry name" value="Thioesterase"/>
    <property type="match status" value="1"/>
</dbReference>
<protein>
    <submittedName>
        <fullName evidence="3">Thioesterase</fullName>
    </submittedName>
</protein>
<dbReference type="GO" id="GO:0008610">
    <property type="term" value="P:lipid biosynthetic process"/>
    <property type="evidence" value="ECO:0007669"/>
    <property type="project" value="TreeGrafter"/>
</dbReference>
<dbReference type="SUPFAM" id="SSF53474">
    <property type="entry name" value="alpha/beta-Hydrolases"/>
    <property type="match status" value="1"/>
</dbReference>
<dbReference type="InterPro" id="IPR001031">
    <property type="entry name" value="Thioesterase"/>
</dbReference>
<accession>A0A518VAX3</accession>
<evidence type="ECO:0000256" key="1">
    <source>
        <dbReference type="ARBA" id="ARBA00007169"/>
    </source>
</evidence>
<dbReference type="OrthoDB" id="2213423at2"/>
<organism evidence="3 4">
    <name type="scientific">Brevibacillus laterosporus</name>
    <name type="common">Bacillus laterosporus</name>
    <dbReference type="NCBI Taxonomy" id="1465"/>
    <lineage>
        <taxon>Bacteria</taxon>
        <taxon>Bacillati</taxon>
        <taxon>Bacillota</taxon>
        <taxon>Bacilli</taxon>
        <taxon>Bacillales</taxon>
        <taxon>Paenibacillaceae</taxon>
        <taxon>Brevibacillus</taxon>
    </lineage>
</organism>
<dbReference type="Proteomes" id="UP000319432">
    <property type="component" value="Chromosome"/>
</dbReference>
<dbReference type="InterPro" id="IPR012223">
    <property type="entry name" value="TEII"/>
</dbReference>
<evidence type="ECO:0000313" key="3">
    <source>
        <dbReference type="EMBL" id="QDX94148.1"/>
    </source>
</evidence>
<comment type="similarity">
    <text evidence="1">Belongs to the thioesterase family.</text>
</comment>
<dbReference type="AlphaFoldDB" id="A0A518VAX3"/>
<name>A0A518VAX3_BRELA</name>
<sequence>MKLFCIPFAGGSAVMYDRWQKLIQCEIGFDQNQLEIVPLELPGRGKKMRIPPLDDLDSCVEHLYESIKGYLQEPYAIFGHSMGSLLAFELCRYLRKMGDQSPVHVFFSGRKAPQHANQDKIYHDLPEQEFLQEVYKYGGTTKQAFENKELLQLFLPILRADFKMIETYDYLDKREKLDCDISVLSGDCDYGTSMDNLKSWQEITRGTCKFRTFSGSHFFINEVTEDVVGYIYASLKEPLKM</sequence>
<feature type="domain" description="Thioesterase" evidence="2">
    <location>
        <begin position="2"/>
        <end position="232"/>
    </location>
</feature>